<dbReference type="Pfam" id="PF00491">
    <property type="entry name" value="Arginase"/>
    <property type="match status" value="1"/>
</dbReference>
<dbReference type="GO" id="GO:0008783">
    <property type="term" value="F:agmatinase activity"/>
    <property type="evidence" value="ECO:0007669"/>
    <property type="project" value="TreeGrafter"/>
</dbReference>
<evidence type="ECO:0000256" key="3">
    <source>
        <dbReference type="ARBA" id="ARBA00022808"/>
    </source>
</evidence>
<evidence type="ECO:0000256" key="4">
    <source>
        <dbReference type="ARBA" id="ARBA00023211"/>
    </source>
</evidence>
<evidence type="ECO:0000313" key="12">
    <source>
        <dbReference type="Proteomes" id="UP000550736"/>
    </source>
</evidence>
<evidence type="ECO:0000256" key="8">
    <source>
        <dbReference type="PROSITE-ProRule" id="PRU00742"/>
    </source>
</evidence>
<dbReference type="GeneID" id="93668760"/>
<organism evidence="10 12">
    <name type="scientific">Staphylococcus capitis</name>
    <dbReference type="NCBI Taxonomy" id="29388"/>
    <lineage>
        <taxon>Bacteria</taxon>
        <taxon>Bacillati</taxon>
        <taxon>Bacillota</taxon>
        <taxon>Bacilli</taxon>
        <taxon>Bacillales</taxon>
        <taxon>Staphylococcaceae</taxon>
        <taxon>Staphylococcus</taxon>
    </lineage>
</organism>
<dbReference type="Proteomes" id="UP000550736">
    <property type="component" value="Unassembled WGS sequence"/>
</dbReference>
<evidence type="ECO:0000256" key="7">
    <source>
        <dbReference type="PIRSR" id="PIRSR036979-1"/>
    </source>
</evidence>
<protein>
    <recommendedName>
        <fullName evidence="5 6">Formimidoylglutamase</fullName>
        <ecNumber evidence="5 6">3.5.3.8</ecNumber>
    </recommendedName>
    <alternativeName>
        <fullName evidence="5">Formiminoglutamase</fullName>
    </alternativeName>
    <alternativeName>
        <fullName evidence="5">Formiminoglutamate hydrolase</fullName>
    </alternativeName>
</protein>
<dbReference type="GO" id="GO:0050415">
    <property type="term" value="F:formimidoylglutamase activity"/>
    <property type="evidence" value="ECO:0007669"/>
    <property type="project" value="UniProtKB-UniRule"/>
</dbReference>
<feature type="binding site" evidence="5 7">
    <location>
        <position position="242"/>
    </location>
    <ligand>
        <name>Mn(2+)</name>
        <dbReference type="ChEBI" id="CHEBI:29035"/>
        <label>1</label>
    </ligand>
</feature>
<feature type="binding site" evidence="5">
    <location>
        <position position="157"/>
    </location>
    <ligand>
        <name>Mn(2+)</name>
        <dbReference type="ChEBI" id="CHEBI:29035"/>
        <label>2</label>
    </ligand>
</feature>
<comment type="caution">
    <text evidence="10">The sequence shown here is derived from an EMBL/GenBank/DDBJ whole genome shotgun (WGS) entry which is preliminary data.</text>
</comment>
<accession>A0A0U1E8Z5</accession>
<feature type="binding site" evidence="7">
    <location>
        <position position="157"/>
    </location>
    <ligand>
        <name>Mn(2+)</name>
        <dbReference type="ChEBI" id="CHEBI:29035"/>
        <label>1</label>
    </ligand>
</feature>
<dbReference type="GO" id="GO:0019556">
    <property type="term" value="P:L-histidine catabolic process to glutamate and formamide"/>
    <property type="evidence" value="ECO:0007669"/>
    <property type="project" value="UniProtKB-UniRule"/>
</dbReference>
<dbReference type="PANTHER" id="PTHR11358">
    <property type="entry name" value="ARGINASE/AGMATINASE"/>
    <property type="match status" value="1"/>
</dbReference>
<feature type="binding site" evidence="5">
    <location>
        <position position="155"/>
    </location>
    <ligand>
        <name>Mn(2+)</name>
        <dbReference type="ChEBI" id="CHEBI:29035"/>
        <label>2</label>
    </ligand>
</feature>
<dbReference type="PANTHER" id="PTHR11358:SF35">
    <property type="entry name" value="FORMIMIDOYLGLUTAMASE"/>
    <property type="match status" value="1"/>
</dbReference>
<evidence type="ECO:0000256" key="2">
    <source>
        <dbReference type="ARBA" id="ARBA00022801"/>
    </source>
</evidence>
<dbReference type="Gene3D" id="3.40.800.10">
    <property type="entry name" value="Ureohydrolase domain"/>
    <property type="match status" value="1"/>
</dbReference>
<dbReference type="GO" id="GO:0033389">
    <property type="term" value="P:putrescine biosynthetic process from arginine, via agmatine"/>
    <property type="evidence" value="ECO:0007669"/>
    <property type="project" value="TreeGrafter"/>
</dbReference>
<evidence type="ECO:0000256" key="6">
    <source>
        <dbReference type="NCBIfam" id="TIGR01227"/>
    </source>
</evidence>
<feature type="binding site" evidence="5 7">
    <location>
        <position position="155"/>
    </location>
    <ligand>
        <name>Mn(2+)</name>
        <dbReference type="ChEBI" id="CHEBI:29035"/>
        <label>1</label>
    </ligand>
</feature>
<feature type="binding site" evidence="5 7">
    <location>
        <position position="159"/>
    </location>
    <ligand>
        <name>Mn(2+)</name>
        <dbReference type="ChEBI" id="CHEBI:29035"/>
        <label>1</label>
    </ligand>
</feature>
<dbReference type="PIRSF" id="PIRSF036979">
    <property type="entry name" value="Arginase"/>
    <property type="match status" value="1"/>
</dbReference>
<keyword evidence="1 5" id="KW-0479">Metal-binding</keyword>
<sequence>MYRLAEPDLWKGRLDSETDSRQFRHFQTVKFGDLTKVEKTNNPKGVGILGYAVDKGVELNKGRVGAKEGPNKIKQAFAGLPDLNQCEELIDYGNVEHDHDSLIDTQQEYAELAAKSIQNHKQTFLLGGGHDIAYAQYLATRKVYPNESIGVINIDAHFDTRDEGESTSGTSFRQILDQDDNADYMVLGISQGGNTQGLFDYAKEKNVQYVYADELLHQVSPPIKDMIEHFIHDHDVIMFTVCMDVVDSAFAPGVSAPAVLGIYPHTVFELAKRIIPSEKVASISIAEMNPEYDLDNRTAKLVANLVHHFLI</sequence>
<evidence type="ECO:0000313" key="9">
    <source>
        <dbReference type="EMBL" id="NMK55189.1"/>
    </source>
</evidence>
<dbReference type="GO" id="GO:0019557">
    <property type="term" value="P:L-histidine catabolic process to glutamate and formate"/>
    <property type="evidence" value="ECO:0007669"/>
    <property type="project" value="UniProtKB-UniPathway"/>
</dbReference>
<dbReference type="EC" id="3.5.3.8" evidence="5 6"/>
<name>A0A0U1E8Z5_STACP</name>
<dbReference type="InterPro" id="IPR023696">
    <property type="entry name" value="Ureohydrolase_dom_sf"/>
</dbReference>
<dbReference type="PROSITE" id="PS51409">
    <property type="entry name" value="ARGINASE_2"/>
    <property type="match status" value="1"/>
</dbReference>
<feature type="binding site" evidence="5">
    <location>
        <position position="242"/>
    </location>
    <ligand>
        <name>Mn(2+)</name>
        <dbReference type="ChEBI" id="CHEBI:29035"/>
        <label>2</label>
    </ligand>
</feature>
<dbReference type="NCBIfam" id="TIGR01227">
    <property type="entry name" value="hutG"/>
    <property type="match status" value="1"/>
</dbReference>
<comment type="function">
    <text evidence="5">Catalyzes the conversion of N-formimidoyl-L-glutamate to L-glutamate and formamide.</text>
</comment>
<keyword evidence="2 5" id="KW-0378">Hydrolase</keyword>
<comment type="cofactor">
    <cofactor evidence="5 7">
        <name>Mn(2+)</name>
        <dbReference type="ChEBI" id="CHEBI:29035"/>
    </cofactor>
    <text evidence="5 7">Binds 2 manganese ions per subunit.</text>
</comment>
<dbReference type="InterPro" id="IPR005923">
    <property type="entry name" value="HutG"/>
</dbReference>
<evidence type="ECO:0000313" key="10">
    <source>
        <dbReference type="EMBL" id="NMK98519.1"/>
    </source>
</evidence>
<keyword evidence="3 5" id="KW-0369">Histidine metabolism</keyword>
<dbReference type="eggNOG" id="COG0010">
    <property type="taxonomic scope" value="Bacteria"/>
</dbReference>
<comment type="similarity">
    <text evidence="5 8">Belongs to the arginase family.</text>
</comment>
<evidence type="ECO:0000256" key="5">
    <source>
        <dbReference type="HAMAP-Rule" id="MF_00737"/>
    </source>
</evidence>
<feature type="binding site" evidence="5 7">
    <location>
        <position position="130"/>
    </location>
    <ligand>
        <name>Mn(2+)</name>
        <dbReference type="ChEBI" id="CHEBI:29035"/>
        <label>1</label>
    </ligand>
</feature>
<comment type="pathway">
    <text evidence="5">Amino-acid degradation; L-histidine degradation into L-glutamate; L-glutamate from N-formimidoyl-L-glutamate (hydrolase route): step 1/1.</text>
</comment>
<feature type="binding site" evidence="7">
    <location>
        <position position="244"/>
    </location>
    <ligand>
        <name>Mn(2+)</name>
        <dbReference type="ChEBI" id="CHEBI:29035"/>
        <label>1</label>
    </ligand>
</feature>
<evidence type="ECO:0000256" key="1">
    <source>
        <dbReference type="ARBA" id="ARBA00022723"/>
    </source>
</evidence>
<keyword evidence="11" id="KW-1185">Reference proteome</keyword>
<dbReference type="HAMAP" id="MF_00737">
    <property type="entry name" value="Formimidoylglutam"/>
    <property type="match status" value="1"/>
</dbReference>
<dbReference type="EMBL" id="JABBLX010000044">
    <property type="protein sequence ID" value="NMK98519.1"/>
    <property type="molecule type" value="Genomic_DNA"/>
</dbReference>
<evidence type="ECO:0000313" key="11">
    <source>
        <dbReference type="Proteomes" id="UP000538955"/>
    </source>
</evidence>
<dbReference type="CDD" id="cd09988">
    <property type="entry name" value="Formimidoylglutamase"/>
    <property type="match status" value="1"/>
</dbReference>
<dbReference type="AlphaFoldDB" id="A0A0U1E8Z5"/>
<dbReference type="GO" id="GO:0030145">
    <property type="term" value="F:manganese ion binding"/>
    <property type="evidence" value="ECO:0007669"/>
    <property type="project" value="UniProtKB-UniRule"/>
</dbReference>
<reference evidence="11 12" key="1">
    <citation type="submission" date="2020-04" db="EMBL/GenBank/DDBJ databases">
        <title>The Epidemiology and Molecular Characteristics of Linezolid-Resistant Staphylococcus capitis in Huashan Hospital, Shanghai.</title>
        <authorList>
            <person name="Ding L."/>
            <person name="Li P."/>
            <person name="Yang Y."/>
            <person name="Lin D."/>
            <person name="Xu X."/>
        </authorList>
    </citation>
    <scope>NUCLEOTIDE SEQUENCE [LARGE SCALE GENOMIC DNA]</scope>
    <source>
        <strain evidence="10 12">12-86</strain>
        <strain evidence="9 11">17-84</strain>
    </source>
</reference>
<dbReference type="Proteomes" id="UP000538955">
    <property type="component" value="Unassembled WGS sequence"/>
</dbReference>
<dbReference type="UniPathway" id="UPA00379">
    <property type="reaction ID" value="UER00552"/>
</dbReference>
<gene>
    <name evidence="5" type="primary">hutG</name>
    <name evidence="10" type="ORF">HHM13_10645</name>
    <name evidence="9" type="ORF">HHM24_10715</name>
</gene>
<dbReference type="RefSeq" id="WP_002453856.1">
    <property type="nucleotide sequence ID" value="NZ_BMDL01000002.1"/>
</dbReference>
<dbReference type="SUPFAM" id="SSF52768">
    <property type="entry name" value="Arginase/deacetylase"/>
    <property type="match status" value="1"/>
</dbReference>
<proteinExistence type="inferred from homology"/>
<keyword evidence="4 5" id="KW-0464">Manganese</keyword>
<dbReference type="InterPro" id="IPR006035">
    <property type="entry name" value="Ureohydrolase"/>
</dbReference>
<dbReference type="EMBL" id="JABBMI010000080">
    <property type="protein sequence ID" value="NMK55189.1"/>
    <property type="molecule type" value="Genomic_DNA"/>
</dbReference>
<comment type="catalytic activity">
    <reaction evidence="5">
        <text>N-formimidoyl-L-glutamate + H2O = formamide + L-glutamate</text>
        <dbReference type="Rhea" id="RHEA:22492"/>
        <dbReference type="ChEBI" id="CHEBI:15377"/>
        <dbReference type="ChEBI" id="CHEBI:16397"/>
        <dbReference type="ChEBI" id="CHEBI:29985"/>
        <dbReference type="ChEBI" id="CHEBI:58928"/>
        <dbReference type="EC" id="3.5.3.8"/>
    </reaction>
</comment>
<feature type="binding site" evidence="5">
    <location>
        <position position="244"/>
    </location>
    <ligand>
        <name>Mn(2+)</name>
        <dbReference type="ChEBI" id="CHEBI:29035"/>
        <label>2</label>
    </ligand>
</feature>